<keyword evidence="4" id="KW-0804">Transcription</keyword>
<dbReference type="Gene3D" id="1.10.10.10">
    <property type="entry name" value="Winged helix-like DNA-binding domain superfamily/Winged helix DNA-binding domain"/>
    <property type="match status" value="1"/>
</dbReference>
<evidence type="ECO:0000313" key="7">
    <source>
        <dbReference type="Proteomes" id="UP000472676"/>
    </source>
</evidence>
<reference evidence="6 7" key="1">
    <citation type="journal article" date="2014" name="Int. J. Syst. Evol. Microbiol.">
        <title>Solimonas terrae sp. nov., isolated from soil.</title>
        <authorList>
            <person name="Kim S.J."/>
            <person name="Moon J.Y."/>
            <person name="Weon H.Y."/>
            <person name="Ahn J.H."/>
            <person name="Chen W.M."/>
            <person name="Kwon S.W."/>
        </authorList>
    </citation>
    <scope>NUCLEOTIDE SEQUENCE [LARGE SCALE GENOMIC DNA]</scope>
    <source>
        <strain evidence="6 7">KIS83-12</strain>
    </source>
</reference>
<dbReference type="InterPro" id="IPR036388">
    <property type="entry name" value="WH-like_DNA-bd_sf"/>
</dbReference>
<feature type="domain" description="HTH lysR-type" evidence="5">
    <location>
        <begin position="6"/>
        <end position="63"/>
    </location>
</feature>
<proteinExistence type="inferred from homology"/>
<organism evidence="6 7">
    <name type="scientific">Solimonas terrae</name>
    <dbReference type="NCBI Taxonomy" id="1396819"/>
    <lineage>
        <taxon>Bacteria</taxon>
        <taxon>Pseudomonadati</taxon>
        <taxon>Pseudomonadota</taxon>
        <taxon>Gammaproteobacteria</taxon>
        <taxon>Nevskiales</taxon>
        <taxon>Nevskiaceae</taxon>
        <taxon>Solimonas</taxon>
    </lineage>
</organism>
<dbReference type="Pfam" id="PF00126">
    <property type="entry name" value="HTH_1"/>
    <property type="match status" value="1"/>
</dbReference>
<protein>
    <submittedName>
        <fullName evidence="6">LysR family transcriptional regulator</fullName>
    </submittedName>
</protein>
<dbReference type="Gene3D" id="3.40.190.290">
    <property type="match status" value="1"/>
</dbReference>
<dbReference type="GO" id="GO:0003700">
    <property type="term" value="F:DNA-binding transcription factor activity"/>
    <property type="evidence" value="ECO:0007669"/>
    <property type="project" value="InterPro"/>
</dbReference>
<evidence type="ECO:0000256" key="2">
    <source>
        <dbReference type="ARBA" id="ARBA00023015"/>
    </source>
</evidence>
<dbReference type="EMBL" id="JAAMOW010000004">
    <property type="protein sequence ID" value="NGY05149.1"/>
    <property type="molecule type" value="Genomic_DNA"/>
</dbReference>
<dbReference type="GO" id="GO:0000976">
    <property type="term" value="F:transcription cis-regulatory region binding"/>
    <property type="evidence" value="ECO:0007669"/>
    <property type="project" value="TreeGrafter"/>
</dbReference>
<name>A0A6M2BSZ7_9GAMM</name>
<dbReference type="SUPFAM" id="SSF53850">
    <property type="entry name" value="Periplasmic binding protein-like II"/>
    <property type="match status" value="1"/>
</dbReference>
<sequence length="319" mass="35648">MSQPRISLEQWRALTAVVEAGGYAQAAGVLNKTQSTITYAVQKIENLLGLKIFEIQGRKAQLTREGETLYRRAQTLLSEAAALERGAAGLAAGWEAEIKLAAEIVFPTWLLLKCFERFAEERPDIRVQLFETVLGGTDEALIERKVDFAIAGHVPGGFVGEPLMRVRFAAVAHPDHPLHKMGRELTHRDLRPYRQLVIRDSAHNRIRESGSWLGAEQRWTVSHKATSIAAAKMGLGFAWFAEDTIRAELESGQLKRLPLREGGERYIELYLVFADRDYPGRGAWRLAEIIREQVRDMCALVEKIERGEIPAPGECPGPA</sequence>
<dbReference type="InterPro" id="IPR036390">
    <property type="entry name" value="WH_DNA-bd_sf"/>
</dbReference>
<evidence type="ECO:0000256" key="1">
    <source>
        <dbReference type="ARBA" id="ARBA00009437"/>
    </source>
</evidence>
<keyword evidence="7" id="KW-1185">Reference proteome</keyword>
<gene>
    <name evidence="6" type="ORF">G7Y85_10245</name>
</gene>
<dbReference type="InterPro" id="IPR000847">
    <property type="entry name" value="LysR_HTH_N"/>
</dbReference>
<comment type="caution">
    <text evidence="6">The sequence shown here is derived from an EMBL/GenBank/DDBJ whole genome shotgun (WGS) entry which is preliminary data.</text>
</comment>
<dbReference type="AlphaFoldDB" id="A0A6M2BSZ7"/>
<evidence type="ECO:0000256" key="3">
    <source>
        <dbReference type="ARBA" id="ARBA00023125"/>
    </source>
</evidence>
<evidence type="ECO:0000313" key="6">
    <source>
        <dbReference type="EMBL" id="NGY05149.1"/>
    </source>
</evidence>
<dbReference type="SUPFAM" id="SSF46785">
    <property type="entry name" value="Winged helix' DNA-binding domain"/>
    <property type="match status" value="1"/>
</dbReference>
<keyword evidence="3" id="KW-0238">DNA-binding</keyword>
<comment type="similarity">
    <text evidence="1">Belongs to the LysR transcriptional regulatory family.</text>
</comment>
<keyword evidence="2" id="KW-0805">Transcription regulation</keyword>
<accession>A0A6M2BSZ7</accession>
<dbReference type="PROSITE" id="PS50931">
    <property type="entry name" value="HTH_LYSR"/>
    <property type="match status" value="1"/>
</dbReference>
<dbReference type="RefSeq" id="WP_166255891.1">
    <property type="nucleotide sequence ID" value="NZ_JAAMOW010000004.1"/>
</dbReference>
<dbReference type="PANTHER" id="PTHR30126:SF88">
    <property type="entry name" value="TRANSCRIPTIONAL REGULATOR-RELATED"/>
    <property type="match status" value="1"/>
</dbReference>
<dbReference type="PANTHER" id="PTHR30126">
    <property type="entry name" value="HTH-TYPE TRANSCRIPTIONAL REGULATOR"/>
    <property type="match status" value="1"/>
</dbReference>
<dbReference type="Proteomes" id="UP000472676">
    <property type="component" value="Unassembled WGS sequence"/>
</dbReference>
<dbReference type="InterPro" id="IPR005119">
    <property type="entry name" value="LysR_subst-bd"/>
</dbReference>
<evidence type="ECO:0000256" key="4">
    <source>
        <dbReference type="ARBA" id="ARBA00023163"/>
    </source>
</evidence>
<evidence type="ECO:0000259" key="5">
    <source>
        <dbReference type="PROSITE" id="PS50931"/>
    </source>
</evidence>
<dbReference type="Pfam" id="PF03466">
    <property type="entry name" value="LysR_substrate"/>
    <property type="match status" value="1"/>
</dbReference>